<evidence type="ECO:0000313" key="2">
    <source>
        <dbReference type="Proteomes" id="UP001596956"/>
    </source>
</evidence>
<gene>
    <name evidence="1" type="ORF">ACFQZU_04845</name>
</gene>
<evidence type="ECO:0000313" key="1">
    <source>
        <dbReference type="EMBL" id="MFD0800646.1"/>
    </source>
</evidence>
<name>A0ABW3BCM3_9ACTN</name>
<protein>
    <submittedName>
        <fullName evidence="1">Uncharacterized protein</fullName>
    </submittedName>
</protein>
<organism evidence="1 2">
    <name type="scientific">Streptomonospora algeriensis</name>
    <dbReference type="NCBI Taxonomy" id="995084"/>
    <lineage>
        <taxon>Bacteria</taxon>
        <taxon>Bacillati</taxon>
        <taxon>Actinomycetota</taxon>
        <taxon>Actinomycetes</taxon>
        <taxon>Streptosporangiales</taxon>
        <taxon>Nocardiopsidaceae</taxon>
        <taxon>Streptomonospora</taxon>
    </lineage>
</organism>
<proteinExistence type="predicted"/>
<accession>A0ABW3BCM3</accession>
<dbReference type="EMBL" id="JBHTHR010000079">
    <property type="protein sequence ID" value="MFD0800646.1"/>
    <property type="molecule type" value="Genomic_DNA"/>
</dbReference>
<keyword evidence="2" id="KW-1185">Reference proteome</keyword>
<reference evidence="2" key="1">
    <citation type="journal article" date="2019" name="Int. J. Syst. Evol. Microbiol.">
        <title>The Global Catalogue of Microorganisms (GCM) 10K type strain sequencing project: providing services to taxonomists for standard genome sequencing and annotation.</title>
        <authorList>
            <consortium name="The Broad Institute Genomics Platform"/>
            <consortium name="The Broad Institute Genome Sequencing Center for Infectious Disease"/>
            <person name="Wu L."/>
            <person name="Ma J."/>
        </authorList>
    </citation>
    <scope>NUCLEOTIDE SEQUENCE [LARGE SCALE GENOMIC DNA]</scope>
    <source>
        <strain evidence="2">CCUG 63369</strain>
    </source>
</reference>
<comment type="caution">
    <text evidence="1">The sequence shown here is derived from an EMBL/GenBank/DDBJ whole genome shotgun (WGS) entry which is preliminary data.</text>
</comment>
<sequence length="95" mass="10925">MQMRHPELVIWFGETSHRFYVMDDHGLHEFADTDAVLMFAWKRTARPPRRAPQHRPVHFGDGLDDLRASLSGPLRELIAARPELAHTPAEMAGER</sequence>
<dbReference type="Proteomes" id="UP001596956">
    <property type="component" value="Unassembled WGS sequence"/>
</dbReference>